<proteinExistence type="inferred from homology"/>
<keyword evidence="7" id="KW-1185">Reference proteome</keyword>
<dbReference type="SUPFAM" id="SSF50331">
    <property type="entry name" value="MOP-like"/>
    <property type="match status" value="1"/>
</dbReference>
<dbReference type="InterPro" id="IPR003593">
    <property type="entry name" value="AAA+_ATPase"/>
</dbReference>
<keyword evidence="2" id="KW-0813">Transport</keyword>
<evidence type="ECO:0000259" key="5">
    <source>
        <dbReference type="PROSITE" id="PS50893"/>
    </source>
</evidence>
<comment type="similarity">
    <text evidence="1">Belongs to the ABC transporter superfamily.</text>
</comment>
<dbReference type="SMART" id="SM00382">
    <property type="entry name" value="AAA"/>
    <property type="match status" value="1"/>
</dbReference>
<keyword evidence="4 6" id="KW-0067">ATP-binding</keyword>
<dbReference type="Gene3D" id="2.40.50.100">
    <property type="match status" value="1"/>
</dbReference>
<dbReference type="Proteomes" id="UP000198761">
    <property type="component" value="Unassembled WGS sequence"/>
</dbReference>
<dbReference type="GO" id="GO:0016887">
    <property type="term" value="F:ATP hydrolysis activity"/>
    <property type="evidence" value="ECO:0007669"/>
    <property type="project" value="InterPro"/>
</dbReference>
<dbReference type="STRING" id="933059.SAMN04488103_11518"/>
<name>A0A1H8MWU1_9RHOB</name>
<dbReference type="Gene3D" id="3.40.50.300">
    <property type="entry name" value="P-loop containing nucleotide triphosphate hydrolases"/>
    <property type="match status" value="1"/>
</dbReference>
<dbReference type="GO" id="GO:0140359">
    <property type="term" value="F:ABC-type transporter activity"/>
    <property type="evidence" value="ECO:0007669"/>
    <property type="project" value="UniProtKB-ARBA"/>
</dbReference>
<dbReference type="Pfam" id="PF00005">
    <property type="entry name" value="ABC_tran"/>
    <property type="match status" value="1"/>
</dbReference>
<organism evidence="6 7">
    <name type="scientific">Gemmobacter aquatilis</name>
    <dbReference type="NCBI Taxonomy" id="933059"/>
    <lineage>
        <taxon>Bacteria</taxon>
        <taxon>Pseudomonadati</taxon>
        <taxon>Pseudomonadota</taxon>
        <taxon>Alphaproteobacteria</taxon>
        <taxon>Rhodobacterales</taxon>
        <taxon>Paracoccaceae</taxon>
        <taxon>Gemmobacter</taxon>
    </lineage>
</organism>
<dbReference type="Gene3D" id="2.40.50.140">
    <property type="entry name" value="Nucleic acid-binding proteins"/>
    <property type="match status" value="1"/>
</dbReference>
<dbReference type="InterPro" id="IPR013611">
    <property type="entry name" value="Transp-assoc_OB_typ2"/>
</dbReference>
<dbReference type="InterPro" id="IPR047641">
    <property type="entry name" value="ABC_transpr_MalK/UgpC-like"/>
</dbReference>
<dbReference type="EMBL" id="FOCE01000015">
    <property type="protein sequence ID" value="SEO21764.1"/>
    <property type="molecule type" value="Genomic_DNA"/>
</dbReference>
<dbReference type="InterPro" id="IPR008995">
    <property type="entry name" value="Mo/tungstate-bd_C_term_dom"/>
</dbReference>
<dbReference type="GO" id="GO:0055052">
    <property type="term" value="C:ATP-binding cassette (ABC) transporter complex, substrate-binding subunit-containing"/>
    <property type="evidence" value="ECO:0007669"/>
    <property type="project" value="TreeGrafter"/>
</dbReference>
<dbReference type="GO" id="GO:0005524">
    <property type="term" value="F:ATP binding"/>
    <property type="evidence" value="ECO:0007669"/>
    <property type="project" value="UniProtKB-KW"/>
</dbReference>
<dbReference type="PROSITE" id="PS00211">
    <property type="entry name" value="ABC_TRANSPORTER_1"/>
    <property type="match status" value="1"/>
</dbReference>
<evidence type="ECO:0000256" key="3">
    <source>
        <dbReference type="ARBA" id="ARBA00022741"/>
    </source>
</evidence>
<dbReference type="SUPFAM" id="SSF52540">
    <property type="entry name" value="P-loop containing nucleoside triphosphate hydrolases"/>
    <property type="match status" value="1"/>
</dbReference>
<sequence length="382" mass="42215">MAELHIEGLERRFGSGKPALDGISFDVAEREFVFLLGPSGAGKTTTLRLTAGLDHPDAGRILLGGRDMAGIAPRERNVAMVYDKHSLYPHLNVFENMAYPLRLRGLTDADMKARIDRTSEILGIGQLLDRRPGQLSGGQQQRVAIGRALVRDASIYLMDEPISHLDAKLRAHMRVEFKKLQREFAATILYVSHDQLEAMTMGDRIIVLDQGRVQQIGTPRDIYDRPANRFVAEFVGEPAMNTLTCDLMQDGTGWKAVSQDFAVHLDVAWVQRHGLQNRKPGKVVLGLRPQHLTLVPSEDTGQPNVEDGRVYAVETLGSETVYDIEIGGTVLRLWSRRQADGRPLPAIGAPLHFRVNPQALHLFDAETGLALAHPDPGLVPAE</sequence>
<dbReference type="AlphaFoldDB" id="A0A1H8MWU1"/>
<evidence type="ECO:0000256" key="4">
    <source>
        <dbReference type="ARBA" id="ARBA00022840"/>
    </source>
</evidence>
<dbReference type="InterPro" id="IPR027417">
    <property type="entry name" value="P-loop_NTPase"/>
</dbReference>
<reference evidence="6 7" key="1">
    <citation type="submission" date="2016-10" db="EMBL/GenBank/DDBJ databases">
        <authorList>
            <person name="de Groot N.N."/>
        </authorList>
    </citation>
    <scope>NUCLEOTIDE SEQUENCE [LARGE SCALE GENOMIC DNA]</scope>
    <source>
        <strain evidence="6 7">DSM 3857</strain>
    </source>
</reference>
<dbReference type="FunFam" id="3.40.50.300:FF:000042">
    <property type="entry name" value="Maltose/maltodextrin ABC transporter, ATP-binding protein"/>
    <property type="match status" value="1"/>
</dbReference>
<dbReference type="OrthoDB" id="8188565at2"/>
<accession>A0A1H8MWU1</accession>
<protein>
    <submittedName>
        <fullName evidence="6">Carbohydrate ABC transporter ATP-binding protein, CUT1 family (TC 3.A.1.1.-)</fullName>
    </submittedName>
</protein>
<dbReference type="PANTHER" id="PTHR43875">
    <property type="entry name" value="MALTODEXTRIN IMPORT ATP-BINDING PROTEIN MSMX"/>
    <property type="match status" value="1"/>
</dbReference>
<gene>
    <name evidence="6" type="ORF">SAMN04488103_11518</name>
</gene>
<evidence type="ECO:0000256" key="2">
    <source>
        <dbReference type="ARBA" id="ARBA00022448"/>
    </source>
</evidence>
<dbReference type="Pfam" id="PF08402">
    <property type="entry name" value="TOBE_2"/>
    <property type="match status" value="1"/>
</dbReference>
<dbReference type="RefSeq" id="WP_091303512.1">
    <property type="nucleotide sequence ID" value="NZ_FOCE01000015.1"/>
</dbReference>
<evidence type="ECO:0000256" key="1">
    <source>
        <dbReference type="ARBA" id="ARBA00005417"/>
    </source>
</evidence>
<dbReference type="InterPro" id="IPR003439">
    <property type="entry name" value="ABC_transporter-like_ATP-bd"/>
</dbReference>
<dbReference type="PROSITE" id="PS50893">
    <property type="entry name" value="ABC_TRANSPORTER_2"/>
    <property type="match status" value="1"/>
</dbReference>
<dbReference type="InterPro" id="IPR012340">
    <property type="entry name" value="NA-bd_OB-fold"/>
</dbReference>
<evidence type="ECO:0000313" key="6">
    <source>
        <dbReference type="EMBL" id="SEO21764.1"/>
    </source>
</evidence>
<dbReference type="InterPro" id="IPR017871">
    <property type="entry name" value="ABC_transporter-like_CS"/>
</dbReference>
<feature type="domain" description="ABC transporter" evidence="5">
    <location>
        <begin position="4"/>
        <end position="235"/>
    </location>
</feature>
<dbReference type="PANTHER" id="PTHR43875:SF1">
    <property type="entry name" value="OSMOPROTECTIVE COMPOUNDS UPTAKE ATP-BINDING PROTEIN GGTA"/>
    <property type="match status" value="1"/>
</dbReference>
<keyword evidence="3" id="KW-0547">Nucleotide-binding</keyword>
<evidence type="ECO:0000313" key="7">
    <source>
        <dbReference type="Proteomes" id="UP000198761"/>
    </source>
</evidence>